<dbReference type="Proteomes" id="UP000603317">
    <property type="component" value="Unassembled WGS sequence"/>
</dbReference>
<accession>A0ABQ1F6M4</accession>
<keyword evidence="3" id="KW-1185">Reference proteome</keyword>
<dbReference type="InterPro" id="IPR038740">
    <property type="entry name" value="BioF2-like_GNAT_dom"/>
</dbReference>
<evidence type="ECO:0000313" key="2">
    <source>
        <dbReference type="EMBL" id="GGA01595.1"/>
    </source>
</evidence>
<dbReference type="SUPFAM" id="SSF55729">
    <property type="entry name" value="Acyl-CoA N-acyltransferases (Nat)"/>
    <property type="match status" value="1"/>
</dbReference>
<gene>
    <name evidence="2" type="ORF">GCM10010923_07970</name>
</gene>
<dbReference type="InterPro" id="IPR016181">
    <property type="entry name" value="Acyl_CoA_acyltransferase"/>
</dbReference>
<evidence type="ECO:0000313" key="3">
    <source>
        <dbReference type="Proteomes" id="UP000603317"/>
    </source>
</evidence>
<dbReference type="Pfam" id="PF13480">
    <property type="entry name" value="Acetyltransf_6"/>
    <property type="match status" value="1"/>
</dbReference>
<sequence>MRSHALAWRDFGLPQRAQLRDLAAHATQPNPFFEEWHLFPSLEALDPKGEVMVFWLEDADGQALGLLPLKRELGYYGRPIPHWRNWMHANCFLGAPLVRAGCEAVFWPALFEWLDSAGALPMFVHLAGMPLETALADELEACLARSHRAGRRVHVVERAMLASALEPQAYLEEVLSTKRRKELRRQRRRLEECGAVETEFLRDDSDLQAWIAAFLALEAAGWKGKQGSATANDPDKAAIFTRALHGAAACGKLERRTLRLDGAPIAMLASFYTPPGAFSYKTAFDEEFARFSPGVLLQVENLDSLSDPAIDWVDSCASADHPMIDHMWRERRRIARYSIGIGGAARQALFGALLAFEGTVA</sequence>
<reference evidence="3" key="1">
    <citation type="journal article" date="2019" name="Int. J. Syst. Evol. Microbiol.">
        <title>The Global Catalogue of Microorganisms (GCM) 10K type strain sequencing project: providing services to taxonomists for standard genome sequencing and annotation.</title>
        <authorList>
            <consortium name="The Broad Institute Genomics Platform"/>
            <consortium name="The Broad Institute Genome Sequencing Center for Infectious Disease"/>
            <person name="Wu L."/>
            <person name="Ma J."/>
        </authorList>
    </citation>
    <scope>NUCLEOTIDE SEQUENCE [LARGE SCALE GENOMIC DNA]</scope>
    <source>
        <strain evidence="3">CGMCC 1.15297</strain>
    </source>
</reference>
<organism evidence="2 3">
    <name type="scientific">Blastomonas marina</name>
    <dbReference type="NCBI Taxonomy" id="1867408"/>
    <lineage>
        <taxon>Bacteria</taxon>
        <taxon>Pseudomonadati</taxon>
        <taxon>Pseudomonadota</taxon>
        <taxon>Alphaproteobacteria</taxon>
        <taxon>Sphingomonadales</taxon>
        <taxon>Sphingomonadaceae</taxon>
        <taxon>Blastomonas</taxon>
    </lineage>
</organism>
<comment type="caution">
    <text evidence="2">The sequence shown here is derived from an EMBL/GenBank/DDBJ whole genome shotgun (WGS) entry which is preliminary data.</text>
</comment>
<name>A0ABQ1F6M4_9SPHN</name>
<dbReference type="EMBL" id="BMID01000001">
    <property type="protein sequence ID" value="GGA01595.1"/>
    <property type="molecule type" value="Genomic_DNA"/>
</dbReference>
<evidence type="ECO:0000259" key="1">
    <source>
        <dbReference type="Pfam" id="PF13480"/>
    </source>
</evidence>
<proteinExistence type="predicted"/>
<protein>
    <recommendedName>
        <fullName evidence="1">BioF2-like acetyltransferase domain-containing protein</fullName>
    </recommendedName>
</protein>
<feature type="domain" description="BioF2-like acetyltransferase" evidence="1">
    <location>
        <begin position="178"/>
        <end position="318"/>
    </location>
</feature>